<protein>
    <recommendedName>
        <fullName evidence="2">Prolyl 4-hydroxylase N-terminal domain-containing protein</fullName>
    </recommendedName>
</protein>
<accession>A0A7R9GGB8</accession>
<feature type="domain" description="Prolyl 4-hydroxylase N-terminal" evidence="2">
    <location>
        <begin position="126"/>
        <end position="302"/>
    </location>
</feature>
<dbReference type="InterPro" id="IPR011990">
    <property type="entry name" value="TPR-like_helical_dom_sf"/>
</dbReference>
<dbReference type="InterPro" id="IPR013547">
    <property type="entry name" value="P4H_N"/>
</dbReference>
<feature type="compositionally biased region" description="Polar residues" evidence="1">
    <location>
        <begin position="183"/>
        <end position="192"/>
    </location>
</feature>
<organism evidence="3">
    <name type="scientific">Notodromas monacha</name>
    <dbReference type="NCBI Taxonomy" id="399045"/>
    <lineage>
        <taxon>Eukaryota</taxon>
        <taxon>Metazoa</taxon>
        <taxon>Ecdysozoa</taxon>
        <taxon>Arthropoda</taxon>
        <taxon>Crustacea</taxon>
        <taxon>Oligostraca</taxon>
        <taxon>Ostracoda</taxon>
        <taxon>Podocopa</taxon>
        <taxon>Podocopida</taxon>
        <taxon>Cypridocopina</taxon>
        <taxon>Cypridoidea</taxon>
        <taxon>Cyprididae</taxon>
        <taxon>Notodromas</taxon>
    </lineage>
</organism>
<feature type="region of interest" description="Disordered" evidence="1">
    <location>
        <begin position="590"/>
        <end position="620"/>
    </location>
</feature>
<feature type="compositionally biased region" description="Basic and acidic residues" evidence="1">
    <location>
        <begin position="171"/>
        <end position="182"/>
    </location>
</feature>
<dbReference type="Pfam" id="PF08336">
    <property type="entry name" value="P4Ha_N"/>
    <property type="match status" value="1"/>
</dbReference>
<name>A0A7R9GGB8_9CRUS</name>
<sequence length="620" mass="68410">MCPMHEKSVRSVSAHAAFFVPASRMPGKQALKCGTQAEENSAWVARPNHDNEKEEKDDAHTQANNPQRTFPQFVDNRCFFTSSDVLQSGKELQMLLLIAIFGFLVSPISSTSSTISSESGPEIFSSIAEMESLFKFETKLDRALASHVQKLTEQLSVLNQFLAQPAASAESHNEPSHSEIRNPESSSFTSPDGKSRDESRRLRGAANPLDSYAILKRLSIGVQPVQEIISAEESIIADNSTSCNNVLKPTGLSERLSKATEETRGVQLPITPADLSGAVLALANLRETYNLSINDLQQGRIQTSDGVSAPGKKLMAARDCMFIGKHAFNQNNYGEAVDWLEVAFSLSSSEHPNATSEAEVLPFLQTARRVKVVGKAREFLRCVNGLTEEHYRVMVKELELAYRGNFMGEGALKLQTMYQGELESVLDFSVRIRRVGQQMLGEAPSKIKVLRVEGQEPKLCTNPFLKIELIRYDAQQQSIDQLMVSQFLQGMLPSLYDRLGAVPITMAQALDKTSKALIMPIPLECVGRVENLAILAVNAMLKFSRFQLMDKGDRLVFPETAALPAGAKVQTPGHPALDLIMEKEIKIRNANNNRDASKDLPRTDPQEQVEESISSSSLKD</sequence>
<evidence type="ECO:0000313" key="3">
    <source>
        <dbReference type="EMBL" id="CAD7280062.1"/>
    </source>
</evidence>
<dbReference type="OrthoDB" id="5850448at2759"/>
<dbReference type="GO" id="GO:0005783">
    <property type="term" value="C:endoplasmic reticulum"/>
    <property type="evidence" value="ECO:0007669"/>
    <property type="project" value="InterPro"/>
</dbReference>
<feature type="region of interest" description="Disordered" evidence="1">
    <location>
        <begin position="39"/>
        <end position="67"/>
    </location>
</feature>
<dbReference type="Gene3D" id="1.25.40.10">
    <property type="entry name" value="Tetratricopeptide repeat domain"/>
    <property type="match status" value="1"/>
</dbReference>
<evidence type="ECO:0000256" key="1">
    <source>
        <dbReference type="SAM" id="MobiDB-lite"/>
    </source>
</evidence>
<dbReference type="EMBL" id="OA883958">
    <property type="protein sequence ID" value="CAD7280062.1"/>
    <property type="molecule type" value="Genomic_DNA"/>
</dbReference>
<feature type="compositionally biased region" description="Basic and acidic residues" evidence="1">
    <location>
        <begin position="47"/>
        <end position="60"/>
    </location>
</feature>
<dbReference type="Proteomes" id="UP000678499">
    <property type="component" value="Unassembled WGS sequence"/>
</dbReference>
<gene>
    <name evidence="3" type="ORF">NMOB1V02_LOCUS7726</name>
</gene>
<evidence type="ECO:0000259" key="2">
    <source>
        <dbReference type="Pfam" id="PF08336"/>
    </source>
</evidence>
<proteinExistence type="predicted"/>
<feature type="region of interest" description="Disordered" evidence="1">
    <location>
        <begin position="166"/>
        <end position="203"/>
    </location>
</feature>
<keyword evidence="4" id="KW-1185">Reference proteome</keyword>
<evidence type="ECO:0000313" key="4">
    <source>
        <dbReference type="Proteomes" id="UP000678499"/>
    </source>
</evidence>
<reference evidence="3" key="1">
    <citation type="submission" date="2020-11" db="EMBL/GenBank/DDBJ databases">
        <authorList>
            <person name="Tran Van P."/>
        </authorList>
    </citation>
    <scope>NUCLEOTIDE SEQUENCE</scope>
</reference>
<dbReference type="GO" id="GO:0004656">
    <property type="term" value="F:procollagen-proline 4-dioxygenase activity"/>
    <property type="evidence" value="ECO:0007669"/>
    <property type="project" value="InterPro"/>
</dbReference>
<feature type="compositionally biased region" description="Basic and acidic residues" evidence="1">
    <location>
        <begin position="595"/>
        <end position="605"/>
    </location>
</feature>
<dbReference type="AlphaFoldDB" id="A0A7R9GGB8"/>
<dbReference type="EMBL" id="CAJPEX010001921">
    <property type="protein sequence ID" value="CAG0920214.1"/>
    <property type="molecule type" value="Genomic_DNA"/>
</dbReference>